<gene>
    <name evidence="2" type="ORF">C5750_25105</name>
</gene>
<feature type="signal peptide" evidence="1">
    <location>
        <begin position="1"/>
        <end position="21"/>
    </location>
</feature>
<proteinExistence type="predicted"/>
<dbReference type="InterPro" id="IPR029058">
    <property type="entry name" value="AB_hydrolase_fold"/>
</dbReference>
<dbReference type="OrthoDB" id="9770107at2"/>
<dbReference type="GO" id="GO:0006508">
    <property type="term" value="P:proteolysis"/>
    <property type="evidence" value="ECO:0007669"/>
    <property type="project" value="InterPro"/>
</dbReference>
<accession>A0A2S9JAA2</accession>
<keyword evidence="3" id="KW-1185">Reference proteome</keyword>
<dbReference type="Proteomes" id="UP000238563">
    <property type="component" value="Unassembled WGS sequence"/>
</dbReference>
<evidence type="ECO:0000256" key="1">
    <source>
        <dbReference type="SAM" id="SignalP"/>
    </source>
</evidence>
<dbReference type="SUPFAM" id="SSF53474">
    <property type="entry name" value="alpha/beta-Hydrolases"/>
    <property type="match status" value="1"/>
</dbReference>
<reference evidence="2 3" key="1">
    <citation type="submission" date="2018-02" db="EMBL/GenBank/DDBJ databases">
        <title>The draft genome of Phyllobacterium myrsinacearum DSM5892.</title>
        <authorList>
            <person name="Li L."/>
            <person name="Liu L."/>
            <person name="Zhang X."/>
            <person name="Wang T."/>
        </authorList>
    </citation>
    <scope>NUCLEOTIDE SEQUENCE [LARGE SCALE GENOMIC DNA]</scope>
    <source>
        <strain evidence="2 3">DSM 5892</strain>
    </source>
</reference>
<dbReference type="PROSITE" id="PS51257">
    <property type="entry name" value="PROKAR_LIPOPROTEIN"/>
    <property type="match status" value="1"/>
</dbReference>
<dbReference type="Pfam" id="PF00450">
    <property type="entry name" value="Peptidase_S10"/>
    <property type="match status" value="1"/>
</dbReference>
<evidence type="ECO:0008006" key="4">
    <source>
        <dbReference type="Google" id="ProtNLM"/>
    </source>
</evidence>
<dbReference type="AlphaFoldDB" id="A0A2S9JAA2"/>
<dbReference type="EMBL" id="PVBT01000010">
    <property type="protein sequence ID" value="PRD49702.1"/>
    <property type="molecule type" value="Genomic_DNA"/>
</dbReference>
<name>A0A2S9JAA2_9HYPH</name>
<keyword evidence="1" id="KW-0732">Signal</keyword>
<protein>
    <recommendedName>
        <fullName evidence="4">Peptidase</fullName>
    </recommendedName>
</protein>
<dbReference type="RefSeq" id="WP_105737971.1">
    <property type="nucleotide sequence ID" value="NZ_PVBT01000010.1"/>
</dbReference>
<dbReference type="InterPro" id="IPR001563">
    <property type="entry name" value="Peptidase_S10"/>
</dbReference>
<sequence>MKLRILSLSMLAALAACNNSADSPVSESTFASEAVPVAAVESNEAPTAKIQPEAVSLETAHIRADDLIEAGHFIDAAKIFEAAGLTVENSLLRTVEAFLVEGKIAEAAGELTKIAPKKAVAALYARAGLDEEAYKLYAPADYVLEDNAKYSGLPRAYLAAAIDEKPAVMHHKMTLNGQSFWYTASAGHLTAYAKNPEKQYPQASIFYTAYTRDDLSKENRPVTFFFNGGPGASSVYLHLASWAPKHVVIDALNVPDVWADGRPQEFPFIDSQESLIDRTDLVFVDIVPGSGFSEAIAPNTNLTFWATDKDVELSRQFITRYINFNRRQESPKYLYGESYAGGIRVPKLTLALVDAGTDGYEKAEGADKSKFKALSGSVFHSPVFDYSSADQIDGDFPTFAMVADALGKSTARSKETSLESYAATLGDIAAKYARDLTFIASPYTGLPKRIPAYSGGELNFKPYAAALMPGYDFNAYDGRMHVKLKELNPKYPKLGFKALKYNFDHFEEDALNNRITSYLPAHVNYKPRARYINASWQTPDPDAVKGPELAFELWQDKAGATGLPNIVAAIARDPSLKLLTVHGYYDTITPFHRSELDLKDAALDKRVPVKNFVGGHMIYYAQESRPSLIKALDEFYDAPPYGTGPTIAKAQSLRPALSQDAAPIPAAALK</sequence>
<dbReference type="Gene3D" id="3.40.50.1820">
    <property type="entry name" value="alpha/beta hydrolase"/>
    <property type="match status" value="1"/>
</dbReference>
<feature type="chain" id="PRO_5015473184" description="Peptidase" evidence="1">
    <location>
        <begin position="22"/>
        <end position="670"/>
    </location>
</feature>
<dbReference type="GO" id="GO:0004185">
    <property type="term" value="F:serine-type carboxypeptidase activity"/>
    <property type="evidence" value="ECO:0007669"/>
    <property type="project" value="InterPro"/>
</dbReference>
<organism evidence="2 3">
    <name type="scientific">Phyllobacterium myrsinacearum</name>
    <dbReference type="NCBI Taxonomy" id="28101"/>
    <lineage>
        <taxon>Bacteria</taxon>
        <taxon>Pseudomonadati</taxon>
        <taxon>Pseudomonadota</taxon>
        <taxon>Alphaproteobacteria</taxon>
        <taxon>Hyphomicrobiales</taxon>
        <taxon>Phyllobacteriaceae</taxon>
        <taxon>Phyllobacterium</taxon>
    </lineage>
</organism>
<evidence type="ECO:0000313" key="2">
    <source>
        <dbReference type="EMBL" id="PRD49702.1"/>
    </source>
</evidence>
<evidence type="ECO:0000313" key="3">
    <source>
        <dbReference type="Proteomes" id="UP000238563"/>
    </source>
</evidence>
<comment type="caution">
    <text evidence="2">The sequence shown here is derived from an EMBL/GenBank/DDBJ whole genome shotgun (WGS) entry which is preliminary data.</text>
</comment>